<organism evidence="3 4">
    <name type="scientific">Cryptosporangium arvum DSM 44712</name>
    <dbReference type="NCBI Taxonomy" id="927661"/>
    <lineage>
        <taxon>Bacteria</taxon>
        <taxon>Bacillati</taxon>
        <taxon>Actinomycetota</taxon>
        <taxon>Actinomycetes</taxon>
        <taxon>Cryptosporangiales</taxon>
        <taxon>Cryptosporangiaceae</taxon>
        <taxon>Cryptosporangium</taxon>
    </lineage>
</organism>
<dbReference type="Gene3D" id="1.10.1660.10">
    <property type="match status" value="1"/>
</dbReference>
<dbReference type="InterPro" id="IPR000551">
    <property type="entry name" value="MerR-type_HTH_dom"/>
</dbReference>
<dbReference type="SUPFAM" id="SSF46955">
    <property type="entry name" value="Putative DNA-binding domain"/>
    <property type="match status" value="1"/>
</dbReference>
<dbReference type="PROSITE" id="PS50937">
    <property type="entry name" value="HTH_MERR_2"/>
    <property type="match status" value="1"/>
</dbReference>
<keyword evidence="1" id="KW-0238">DNA-binding</keyword>
<accession>A0A010ZV05</accession>
<dbReference type="GO" id="GO:0003677">
    <property type="term" value="F:DNA binding"/>
    <property type="evidence" value="ECO:0007669"/>
    <property type="project" value="UniProtKB-KW"/>
</dbReference>
<evidence type="ECO:0000313" key="3">
    <source>
        <dbReference type="EMBL" id="EXG82529.1"/>
    </source>
</evidence>
<evidence type="ECO:0000259" key="2">
    <source>
        <dbReference type="PROSITE" id="PS50937"/>
    </source>
</evidence>
<dbReference type="EMBL" id="JFBT01000001">
    <property type="protein sequence ID" value="EXG82529.1"/>
    <property type="molecule type" value="Genomic_DNA"/>
</dbReference>
<dbReference type="AlphaFoldDB" id="A0A010ZV05"/>
<dbReference type="OrthoDB" id="9809391at2"/>
<protein>
    <submittedName>
        <fullName evidence="3">Putative transcriptional regulator</fullName>
    </submittedName>
</protein>
<evidence type="ECO:0000313" key="4">
    <source>
        <dbReference type="Proteomes" id="UP000021053"/>
    </source>
</evidence>
<dbReference type="PRINTS" id="PR00040">
    <property type="entry name" value="HTHMERR"/>
</dbReference>
<dbReference type="Proteomes" id="UP000021053">
    <property type="component" value="Unassembled WGS sequence"/>
</dbReference>
<keyword evidence="4" id="KW-1185">Reference proteome</keyword>
<dbReference type="CDD" id="cd00592">
    <property type="entry name" value="HTH_MerR-like"/>
    <property type="match status" value="1"/>
</dbReference>
<dbReference type="PATRIC" id="fig|927661.3.peg.3685"/>
<evidence type="ECO:0000256" key="1">
    <source>
        <dbReference type="ARBA" id="ARBA00023125"/>
    </source>
</evidence>
<gene>
    <name evidence="3" type="ORF">CryarDRAFT_3719</name>
</gene>
<dbReference type="PANTHER" id="PTHR30204:SF93">
    <property type="entry name" value="HTH MERR-TYPE DOMAIN-CONTAINING PROTEIN"/>
    <property type="match status" value="1"/>
</dbReference>
<feature type="domain" description="HTH merR-type" evidence="2">
    <location>
        <begin position="4"/>
        <end position="73"/>
    </location>
</feature>
<dbReference type="HOGENOM" id="CLU_052806_0_0_11"/>
<dbReference type="PANTHER" id="PTHR30204">
    <property type="entry name" value="REDOX-CYCLING DRUG-SENSING TRANSCRIPTIONAL ACTIVATOR SOXR"/>
    <property type="match status" value="1"/>
</dbReference>
<dbReference type="InterPro" id="IPR047057">
    <property type="entry name" value="MerR_fam"/>
</dbReference>
<dbReference type="InterPro" id="IPR009061">
    <property type="entry name" value="DNA-bd_dom_put_sf"/>
</dbReference>
<proteinExistence type="predicted"/>
<name>A0A010ZV05_9ACTN</name>
<comment type="caution">
    <text evidence="3">The sequence shown here is derived from an EMBL/GenBank/DDBJ whole genome shotgun (WGS) entry which is preliminary data.</text>
</comment>
<dbReference type="RefSeq" id="WP_051570569.1">
    <property type="nucleotide sequence ID" value="NZ_KK073874.1"/>
</dbReference>
<sequence length="322" mass="35838">MDELYPIGDVARRTGLSVTTIRFYADAGVVVPTGHSGAGYRLYDVRAIAALELVRTLRELGAGLDEIRRVLAGEAGVRDLAAHHLDLVESQISRLRTRRAVLRTIVRQDSAIEQVTIMHELATLSDDDRDRLVDGFWTEIAEGLDAGVLDDDVPPYRPRLPQDPTTEQLEAWIELADLVIEPGFRQAVRRYYEQLYAPEQDRAWSEEEIQRQVALLTEARTAAEAGQPVDAPPARELARRYVALVMSMDGGLDAAEARRLIAGAEPSAHVDRYRRLFDRYNALVAIINAITHRRAEAPGVTWLHEAVKALPDTPDHGARSAD</sequence>
<reference evidence="3 4" key="1">
    <citation type="submission" date="2013-07" db="EMBL/GenBank/DDBJ databases">
        <authorList>
            <consortium name="DOE Joint Genome Institute"/>
            <person name="Eisen J."/>
            <person name="Huntemann M."/>
            <person name="Han J."/>
            <person name="Chen A."/>
            <person name="Kyrpides N."/>
            <person name="Mavromatis K."/>
            <person name="Markowitz V."/>
            <person name="Palaniappan K."/>
            <person name="Ivanova N."/>
            <person name="Schaumberg A."/>
            <person name="Pati A."/>
            <person name="Liolios K."/>
            <person name="Nordberg H.P."/>
            <person name="Cantor M.N."/>
            <person name="Hua S.X."/>
            <person name="Woyke T."/>
        </authorList>
    </citation>
    <scope>NUCLEOTIDE SEQUENCE [LARGE SCALE GENOMIC DNA]</scope>
    <source>
        <strain evidence="3 4">DSM 44712</strain>
    </source>
</reference>
<dbReference type="GO" id="GO:0003700">
    <property type="term" value="F:DNA-binding transcription factor activity"/>
    <property type="evidence" value="ECO:0007669"/>
    <property type="project" value="InterPro"/>
</dbReference>
<dbReference type="SMART" id="SM00422">
    <property type="entry name" value="HTH_MERR"/>
    <property type="match status" value="1"/>
</dbReference>
<dbReference type="Pfam" id="PF13411">
    <property type="entry name" value="MerR_1"/>
    <property type="match status" value="1"/>
</dbReference>